<dbReference type="InterPro" id="IPR024171">
    <property type="entry name" value="SRK-like_kinase"/>
</dbReference>
<evidence type="ECO:0000256" key="19">
    <source>
        <dbReference type="SAM" id="Phobius"/>
    </source>
</evidence>
<keyword evidence="8 17" id="KW-0418">Kinase</keyword>
<dbReference type="InterPro" id="IPR000858">
    <property type="entry name" value="S_locus_glycoprot_dom"/>
</dbReference>
<organism evidence="24 25">
    <name type="scientific">Dichanthelium oligosanthes</name>
    <dbReference type="NCBI Taxonomy" id="888268"/>
    <lineage>
        <taxon>Eukaryota</taxon>
        <taxon>Viridiplantae</taxon>
        <taxon>Streptophyta</taxon>
        <taxon>Embryophyta</taxon>
        <taxon>Tracheophyta</taxon>
        <taxon>Spermatophyta</taxon>
        <taxon>Magnoliopsida</taxon>
        <taxon>Liliopsida</taxon>
        <taxon>Poales</taxon>
        <taxon>Poaceae</taxon>
        <taxon>PACMAD clade</taxon>
        <taxon>Panicoideae</taxon>
        <taxon>Panicodae</taxon>
        <taxon>Paniceae</taxon>
        <taxon>Dichantheliinae</taxon>
        <taxon>Dichanthelium</taxon>
    </lineage>
</organism>
<dbReference type="AlphaFoldDB" id="A0A1E5VWU8"/>
<keyword evidence="7 17" id="KW-0547">Nucleotide-binding</keyword>
<dbReference type="PROSITE" id="PS50927">
    <property type="entry name" value="BULB_LECTIN"/>
    <property type="match status" value="1"/>
</dbReference>
<dbReference type="Gene3D" id="2.90.10.10">
    <property type="entry name" value="Bulb-type lectin domain"/>
    <property type="match status" value="1"/>
</dbReference>
<evidence type="ECO:0000256" key="16">
    <source>
        <dbReference type="ARBA" id="ARBA00048679"/>
    </source>
</evidence>
<dbReference type="EC" id="2.7.11.1" evidence="17"/>
<dbReference type="GO" id="GO:0005524">
    <property type="term" value="F:ATP binding"/>
    <property type="evidence" value="ECO:0007669"/>
    <property type="project" value="UniProtKB-UniRule"/>
</dbReference>
<dbReference type="EMBL" id="LWDX02027285">
    <property type="protein sequence ID" value="OEL29599.1"/>
    <property type="molecule type" value="Genomic_DNA"/>
</dbReference>
<dbReference type="InterPro" id="IPR036426">
    <property type="entry name" value="Bulb-type_lectin_dom_sf"/>
</dbReference>
<dbReference type="SUPFAM" id="SSF57414">
    <property type="entry name" value="Hairpin loop containing domain-like"/>
    <property type="match status" value="1"/>
</dbReference>
<evidence type="ECO:0000256" key="1">
    <source>
        <dbReference type="ARBA" id="ARBA00004479"/>
    </source>
</evidence>
<dbReference type="FunFam" id="3.30.200.20:FF:000250">
    <property type="entry name" value="Serine/threonine-protein kinase"/>
    <property type="match status" value="1"/>
</dbReference>
<dbReference type="OrthoDB" id="585613at2759"/>
<dbReference type="Proteomes" id="UP000095767">
    <property type="component" value="Unassembled WGS sequence"/>
</dbReference>
<keyword evidence="5 19" id="KW-0812">Transmembrane</keyword>
<dbReference type="Pfam" id="PF00069">
    <property type="entry name" value="Pkinase"/>
    <property type="match status" value="1"/>
</dbReference>
<evidence type="ECO:0000259" key="23">
    <source>
        <dbReference type="PROSITE" id="PS50948"/>
    </source>
</evidence>
<keyword evidence="6 20" id="KW-0732">Signal</keyword>
<dbReference type="PROSITE" id="PS50948">
    <property type="entry name" value="PAN"/>
    <property type="match status" value="1"/>
</dbReference>
<keyword evidence="12" id="KW-1015">Disulfide bond</keyword>
<dbReference type="GO" id="GO:0106310">
    <property type="term" value="F:protein serine kinase activity"/>
    <property type="evidence" value="ECO:0007669"/>
    <property type="project" value="RHEA"/>
</dbReference>
<dbReference type="CDD" id="cd14066">
    <property type="entry name" value="STKc_IRAK"/>
    <property type="match status" value="1"/>
</dbReference>
<dbReference type="InterPro" id="IPR017441">
    <property type="entry name" value="Protein_kinase_ATP_BS"/>
</dbReference>
<dbReference type="PROSITE" id="PS00107">
    <property type="entry name" value="PROTEIN_KINASE_ATP"/>
    <property type="match status" value="1"/>
</dbReference>
<evidence type="ECO:0000256" key="13">
    <source>
        <dbReference type="ARBA" id="ARBA00023170"/>
    </source>
</evidence>
<evidence type="ECO:0000256" key="10">
    <source>
        <dbReference type="ARBA" id="ARBA00022989"/>
    </source>
</evidence>
<dbReference type="GO" id="GO:0016020">
    <property type="term" value="C:membrane"/>
    <property type="evidence" value="ECO:0007669"/>
    <property type="project" value="UniProtKB-SubCell"/>
</dbReference>
<dbReference type="FunFam" id="1.10.510.10:FF:000227">
    <property type="entry name" value="Serine/threonine-protein kinase"/>
    <property type="match status" value="1"/>
</dbReference>
<keyword evidence="13 24" id="KW-0675">Receptor</keyword>
<dbReference type="SMART" id="SM00473">
    <property type="entry name" value="PAN_AP"/>
    <property type="match status" value="1"/>
</dbReference>
<evidence type="ECO:0000256" key="11">
    <source>
        <dbReference type="ARBA" id="ARBA00023136"/>
    </source>
</evidence>
<evidence type="ECO:0000256" key="5">
    <source>
        <dbReference type="ARBA" id="ARBA00022692"/>
    </source>
</evidence>
<evidence type="ECO:0000256" key="12">
    <source>
        <dbReference type="ARBA" id="ARBA00023157"/>
    </source>
</evidence>
<evidence type="ECO:0000256" key="3">
    <source>
        <dbReference type="ARBA" id="ARBA00022536"/>
    </source>
</evidence>
<dbReference type="GO" id="GO:0048544">
    <property type="term" value="P:recognition of pollen"/>
    <property type="evidence" value="ECO:0007669"/>
    <property type="project" value="InterPro"/>
</dbReference>
<dbReference type="PANTHER" id="PTHR47974:SF19">
    <property type="entry name" value="RECEPTOR-LIKE SERINE_THREONINE-PROTEIN KINASE"/>
    <property type="match status" value="1"/>
</dbReference>
<keyword evidence="2 17" id="KW-0723">Serine/threonine-protein kinase</keyword>
<reference evidence="24 25" key="1">
    <citation type="submission" date="2016-09" db="EMBL/GenBank/DDBJ databases">
        <title>The draft genome of Dichanthelium oligosanthes: A C3 panicoid grass species.</title>
        <authorList>
            <person name="Studer A.J."/>
            <person name="Schnable J.C."/>
            <person name="Brutnell T.P."/>
        </authorList>
    </citation>
    <scope>NUCLEOTIDE SEQUENCE [LARGE SCALE GENOMIC DNA]</scope>
    <source>
        <strain evidence="25">cv. Kellogg 1175</strain>
        <tissue evidence="24">Leaf</tissue>
    </source>
</reference>
<feature type="binding site" evidence="18">
    <location>
        <position position="526"/>
    </location>
    <ligand>
        <name>ATP</name>
        <dbReference type="ChEBI" id="CHEBI:30616"/>
    </ligand>
</feature>
<dbReference type="GO" id="GO:0051707">
    <property type="term" value="P:response to other organism"/>
    <property type="evidence" value="ECO:0007669"/>
    <property type="project" value="UniProtKB-ARBA"/>
</dbReference>
<gene>
    <name evidence="24" type="ORF">BAE44_0009382</name>
</gene>
<evidence type="ECO:0000313" key="24">
    <source>
        <dbReference type="EMBL" id="OEL29599.1"/>
    </source>
</evidence>
<dbReference type="InterPro" id="IPR011009">
    <property type="entry name" value="Kinase-like_dom_sf"/>
</dbReference>
<dbReference type="SMART" id="SM00220">
    <property type="entry name" value="S_TKc"/>
    <property type="match status" value="1"/>
</dbReference>
<accession>A0A1E5VWU8</accession>
<dbReference type="CDD" id="cd00028">
    <property type="entry name" value="B_lectin"/>
    <property type="match status" value="1"/>
</dbReference>
<comment type="subcellular location">
    <subcellularLocation>
        <location evidence="1">Membrane</location>
        <topology evidence="1">Single-pass type I membrane protein</topology>
    </subcellularLocation>
</comment>
<feature type="domain" description="Protein kinase" evidence="21">
    <location>
        <begin position="498"/>
        <end position="777"/>
    </location>
</feature>
<evidence type="ECO:0000256" key="9">
    <source>
        <dbReference type="ARBA" id="ARBA00022840"/>
    </source>
</evidence>
<dbReference type="GO" id="GO:0004674">
    <property type="term" value="F:protein serine/threonine kinase activity"/>
    <property type="evidence" value="ECO:0007669"/>
    <property type="project" value="UniProtKB-KW"/>
</dbReference>
<evidence type="ECO:0000256" key="2">
    <source>
        <dbReference type="ARBA" id="ARBA00022527"/>
    </source>
</evidence>
<dbReference type="FunFam" id="2.90.10.10:FF:000002">
    <property type="entry name" value="Serine/threonine-protein kinase"/>
    <property type="match status" value="1"/>
</dbReference>
<feature type="domain" description="Apple" evidence="23">
    <location>
        <begin position="345"/>
        <end position="427"/>
    </location>
</feature>
<keyword evidence="14" id="KW-0325">Glycoprotein</keyword>
<evidence type="ECO:0000256" key="4">
    <source>
        <dbReference type="ARBA" id="ARBA00022679"/>
    </source>
</evidence>
<dbReference type="SUPFAM" id="SSF51110">
    <property type="entry name" value="alpha-D-mannose-specific plant lectins"/>
    <property type="match status" value="1"/>
</dbReference>
<dbReference type="PROSITE" id="PS00108">
    <property type="entry name" value="PROTEIN_KINASE_ST"/>
    <property type="match status" value="1"/>
</dbReference>
<comment type="caution">
    <text evidence="24">The sequence shown here is derived from an EMBL/GenBank/DDBJ whole genome shotgun (WGS) entry which is preliminary data.</text>
</comment>
<dbReference type="InterPro" id="IPR003609">
    <property type="entry name" value="Pan_app"/>
</dbReference>
<evidence type="ECO:0000256" key="20">
    <source>
        <dbReference type="SAM" id="SignalP"/>
    </source>
</evidence>
<dbReference type="SUPFAM" id="SSF56112">
    <property type="entry name" value="Protein kinase-like (PK-like)"/>
    <property type="match status" value="1"/>
</dbReference>
<evidence type="ECO:0000256" key="6">
    <source>
        <dbReference type="ARBA" id="ARBA00022729"/>
    </source>
</evidence>
<dbReference type="InterPro" id="IPR000719">
    <property type="entry name" value="Prot_kinase_dom"/>
</dbReference>
<dbReference type="InterPro" id="IPR008271">
    <property type="entry name" value="Ser/Thr_kinase_AS"/>
</dbReference>
<dbReference type="PANTHER" id="PTHR47974">
    <property type="entry name" value="OS07G0415500 PROTEIN"/>
    <property type="match status" value="1"/>
</dbReference>
<dbReference type="Pfam" id="PF00954">
    <property type="entry name" value="S_locus_glycop"/>
    <property type="match status" value="1"/>
</dbReference>
<dbReference type="Gene3D" id="3.30.200.20">
    <property type="entry name" value="Phosphorylase Kinase, domain 1"/>
    <property type="match status" value="1"/>
</dbReference>
<feature type="domain" description="Bulb-type lectin" evidence="22">
    <location>
        <begin position="24"/>
        <end position="155"/>
    </location>
</feature>
<dbReference type="Pfam" id="PF08276">
    <property type="entry name" value="PAN_2"/>
    <property type="match status" value="1"/>
</dbReference>
<dbReference type="GO" id="GO:0030246">
    <property type="term" value="F:carbohydrate binding"/>
    <property type="evidence" value="ECO:0007669"/>
    <property type="project" value="UniProtKB-KW"/>
</dbReference>
<protein>
    <recommendedName>
        <fullName evidence="17">Receptor-like serine/threonine-protein kinase</fullName>
        <ecNumber evidence="17">2.7.11.1</ecNumber>
    </recommendedName>
</protein>
<evidence type="ECO:0000256" key="17">
    <source>
        <dbReference type="PIRNR" id="PIRNR000641"/>
    </source>
</evidence>
<evidence type="ECO:0000256" key="15">
    <source>
        <dbReference type="ARBA" id="ARBA00047899"/>
    </source>
</evidence>
<name>A0A1E5VWU8_9POAL</name>
<proteinExistence type="inferred from homology"/>
<evidence type="ECO:0000259" key="22">
    <source>
        <dbReference type="PROSITE" id="PS50927"/>
    </source>
</evidence>
<comment type="similarity">
    <text evidence="17">Belongs to the protein kinase superfamily. Ser/Thr protein kinase family.</text>
</comment>
<dbReference type="SMART" id="SM00108">
    <property type="entry name" value="B_lectin"/>
    <property type="match status" value="1"/>
</dbReference>
<comment type="catalytic activity">
    <reaction evidence="16 17">
        <text>L-seryl-[protein] + ATP = O-phospho-L-seryl-[protein] + ADP + H(+)</text>
        <dbReference type="Rhea" id="RHEA:17989"/>
        <dbReference type="Rhea" id="RHEA-COMP:9863"/>
        <dbReference type="Rhea" id="RHEA-COMP:11604"/>
        <dbReference type="ChEBI" id="CHEBI:15378"/>
        <dbReference type="ChEBI" id="CHEBI:29999"/>
        <dbReference type="ChEBI" id="CHEBI:30616"/>
        <dbReference type="ChEBI" id="CHEBI:83421"/>
        <dbReference type="ChEBI" id="CHEBI:456216"/>
        <dbReference type="EC" id="2.7.11.1"/>
    </reaction>
</comment>
<evidence type="ECO:0000313" key="25">
    <source>
        <dbReference type="Proteomes" id="UP000095767"/>
    </source>
</evidence>
<keyword evidence="25" id="KW-1185">Reference proteome</keyword>
<keyword evidence="4 17" id="KW-0808">Transferase</keyword>
<evidence type="ECO:0000256" key="8">
    <source>
        <dbReference type="ARBA" id="ARBA00022777"/>
    </source>
</evidence>
<keyword evidence="10 19" id="KW-1133">Transmembrane helix</keyword>
<keyword evidence="24" id="KW-0430">Lectin</keyword>
<dbReference type="Pfam" id="PF01453">
    <property type="entry name" value="B_lectin"/>
    <property type="match status" value="1"/>
</dbReference>
<keyword evidence="9 17" id="KW-0067">ATP-binding</keyword>
<feature type="signal peptide" evidence="20">
    <location>
        <begin position="1"/>
        <end position="23"/>
    </location>
</feature>
<dbReference type="PROSITE" id="PS50011">
    <property type="entry name" value="PROTEIN_KINASE_DOM"/>
    <property type="match status" value="1"/>
</dbReference>
<dbReference type="STRING" id="888268.A0A1E5VWU8"/>
<evidence type="ECO:0000259" key="21">
    <source>
        <dbReference type="PROSITE" id="PS50011"/>
    </source>
</evidence>
<comment type="catalytic activity">
    <reaction evidence="15 17">
        <text>L-threonyl-[protein] + ATP = O-phospho-L-threonyl-[protein] + ADP + H(+)</text>
        <dbReference type="Rhea" id="RHEA:46608"/>
        <dbReference type="Rhea" id="RHEA-COMP:11060"/>
        <dbReference type="Rhea" id="RHEA-COMP:11605"/>
        <dbReference type="ChEBI" id="CHEBI:15378"/>
        <dbReference type="ChEBI" id="CHEBI:30013"/>
        <dbReference type="ChEBI" id="CHEBI:30616"/>
        <dbReference type="ChEBI" id="CHEBI:61977"/>
        <dbReference type="ChEBI" id="CHEBI:456216"/>
        <dbReference type="EC" id="2.7.11.1"/>
    </reaction>
</comment>
<feature type="chain" id="PRO_5009188550" description="Receptor-like serine/threonine-protein kinase" evidence="20">
    <location>
        <begin position="24"/>
        <end position="796"/>
    </location>
</feature>
<dbReference type="Gene3D" id="1.10.510.10">
    <property type="entry name" value="Transferase(Phosphotransferase) domain 1"/>
    <property type="match status" value="1"/>
</dbReference>
<keyword evidence="3" id="KW-0245">EGF-like domain</keyword>
<sequence>MRPLLLVLCGLLLSHHTPLYSLATDTLSRGRSFAGDERLVSGNGKFALGFFPMGTSNSSSNLLNWYLGIWFNKVPKLTPVWTANRDHPISAPASPELIVDGDGNLVVLAQGTSTIIWSTRGRANITANDTVALLLDSGNLVLRSSSNSSRTFWESFDYPTDTMLPGAKIGWNKVTGLNRYTVSRKNSIDLSSGLYSSKMDLDGVGRMSWNSSAVYWSSGKWNGRFFSSIPEMSAGSSLANFTLVNNDQEVYFTYTILSENAITINVLDVNGQMQLRAWAGQDWFTINSQPRYQCDVYAVCGPFTVCTSNADPFCNCMKGFSARSPGDWEIENRRDGCIRNTPLNCGGDDGNKTGMTDKFYSMPGIRLPQNGTSIPNASSANECAQVCLRNCSCTAYTYGKDGCSIWHDELLNVATDDNGEMIYLRLAAKELESRKGNKNRIIIGVAIGASITTLAGFVFLVVIWRRRNKKWSSRKTDNDQDGVGIIAFRYVDLQYATKKFSEKLGTGGFGSVFKGWLSDSVAIAVKRLDGAQQGEKQFRAEVNSIGIIQHINLVKLIGFCCEGDRRLLVYEHMPNGSLDSHIFQSHGAILNWTIRYQIALGVARGLGYLHHGCRYCIIHCDIKPQNILLDTSFVPKIADFGMAKFLGRDFSRVLTTMRGTIGYLAPEWISGTAVTSKVDVYSYGMVLLEIISGKRNSPKHSSSDEDRADYYPVQVAHKLLDGDILSLVDANLHGDVNTEEVERVCKVACWCIQDSEFDRPTMAEVVQFLEGICEPEMPPVPRLLDAIAGGTPTTGL</sequence>
<dbReference type="InterPro" id="IPR001480">
    <property type="entry name" value="Bulb-type_lectin_dom"/>
</dbReference>
<dbReference type="CDD" id="cd01098">
    <property type="entry name" value="PAN_AP_plant"/>
    <property type="match status" value="1"/>
</dbReference>
<evidence type="ECO:0000256" key="14">
    <source>
        <dbReference type="ARBA" id="ARBA00023180"/>
    </source>
</evidence>
<evidence type="ECO:0000256" key="18">
    <source>
        <dbReference type="PROSITE-ProRule" id="PRU10141"/>
    </source>
</evidence>
<evidence type="ECO:0000256" key="7">
    <source>
        <dbReference type="ARBA" id="ARBA00022741"/>
    </source>
</evidence>
<dbReference type="PIRSF" id="PIRSF000641">
    <property type="entry name" value="SRK"/>
    <property type="match status" value="1"/>
</dbReference>
<keyword evidence="11 19" id="KW-0472">Membrane</keyword>
<feature type="transmembrane region" description="Helical" evidence="19">
    <location>
        <begin position="441"/>
        <end position="464"/>
    </location>
</feature>